<dbReference type="CDD" id="cd06364">
    <property type="entry name" value="PBP1_CaSR"/>
    <property type="match status" value="1"/>
</dbReference>
<dbReference type="GO" id="GO:0005886">
    <property type="term" value="C:plasma membrane"/>
    <property type="evidence" value="ECO:0007669"/>
    <property type="project" value="UniProtKB-SubCell"/>
</dbReference>
<feature type="transmembrane region" description="Helical" evidence="12">
    <location>
        <begin position="658"/>
        <end position="679"/>
    </location>
</feature>
<feature type="transmembrane region" description="Helical" evidence="12">
    <location>
        <begin position="779"/>
        <end position="803"/>
    </location>
</feature>
<evidence type="ECO:0000256" key="6">
    <source>
        <dbReference type="ARBA" id="ARBA00022989"/>
    </source>
</evidence>
<organism evidence="14 15">
    <name type="scientific">Atractosteus spatula</name>
    <name type="common">Alligator gar</name>
    <name type="synonym">Lepisosteus spatula</name>
    <dbReference type="NCBI Taxonomy" id="7917"/>
    <lineage>
        <taxon>Eukaryota</taxon>
        <taxon>Metazoa</taxon>
        <taxon>Chordata</taxon>
        <taxon>Craniata</taxon>
        <taxon>Vertebrata</taxon>
        <taxon>Euteleostomi</taxon>
        <taxon>Actinopterygii</taxon>
        <taxon>Neopterygii</taxon>
        <taxon>Holostei</taxon>
        <taxon>Semionotiformes</taxon>
        <taxon>Lepisosteidae</taxon>
        <taxon>Atractosteus</taxon>
    </lineage>
</organism>
<keyword evidence="6 12" id="KW-1133">Transmembrane helix</keyword>
<dbReference type="Pfam" id="PF00003">
    <property type="entry name" value="7tm_3"/>
    <property type="match status" value="1"/>
</dbReference>
<evidence type="ECO:0000256" key="9">
    <source>
        <dbReference type="ARBA" id="ARBA00023170"/>
    </source>
</evidence>
<dbReference type="Pfam" id="PF07562">
    <property type="entry name" value="NCD3G"/>
    <property type="match status" value="1"/>
</dbReference>
<dbReference type="InterPro" id="IPR000068">
    <property type="entry name" value="GPCR_3_Ca_sens_rcpt-rel"/>
</dbReference>
<evidence type="ECO:0000313" key="14">
    <source>
        <dbReference type="EMBL" id="MBN3322047.1"/>
    </source>
</evidence>
<dbReference type="Gene3D" id="3.40.50.2300">
    <property type="match status" value="2"/>
</dbReference>
<keyword evidence="4 12" id="KW-0812">Transmembrane</keyword>
<dbReference type="GO" id="GO:0004930">
    <property type="term" value="F:G protein-coupled receptor activity"/>
    <property type="evidence" value="ECO:0007669"/>
    <property type="project" value="UniProtKB-KW"/>
</dbReference>
<keyword evidence="5" id="KW-0732">Signal</keyword>
<evidence type="ECO:0000256" key="12">
    <source>
        <dbReference type="SAM" id="Phobius"/>
    </source>
</evidence>
<dbReference type="InterPro" id="IPR000337">
    <property type="entry name" value="GPCR_3"/>
</dbReference>
<gene>
    <name evidence="14" type="primary">Casr_2</name>
    <name evidence="14" type="ORF">GTO95_0002291</name>
</gene>
<feature type="transmembrane region" description="Helical" evidence="12">
    <location>
        <begin position="847"/>
        <end position="870"/>
    </location>
</feature>
<proteinExistence type="inferred from homology"/>
<accession>A0A8J7NY94</accession>
<dbReference type="PRINTS" id="PR00248">
    <property type="entry name" value="GPCRMGR"/>
</dbReference>
<evidence type="ECO:0000256" key="1">
    <source>
        <dbReference type="ARBA" id="ARBA00004651"/>
    </source>
</evidence>
<feature type="transmembrane region" description="Helical" evidence="12">
    <location>
        <begin position="691"/>
        <end position="715"/>
    </location>
</feature>
<keyword evidence="9" id="KW-0675">Receptor</keyword>
<keyword evidence="3" id="KW-1003">Cell membrane</keyword>
<dbReference type="FunFam" id="3.40.50.2300:FF:000475">
    <property type="entry name" value="Olfactory receptor C family, g2"/>
    <property type="match status" value="1"/>
</dbReference>
<feature type="non-terminal residue" evidence="14">
    <location>
        <position position="890"/>
    </location>
</feature>
<dbReference type="EMBL" id="JAAWVO010058105">
    <property type="protein sequence ID" value="MBN3322047.1"/>
    <property type="molecule type" value="Genomic_DNA"/>
</dbReference>
<dbReference type="InterPro" id="IPR038550">
    <property type="entry name" value="GPCR_3_9-Cys_sf"/>
</dbReference>
<evidence type="ECO:0000256" key="2">
    <source>
        <dbReference type="ARBA" id="ARBA00007242"/>
    </source>
</evidence>
<dbReference type="PANTHER" id="PTHR24061">
    <property type="entry name" value="CALCIUM-SENSING RECEPTOR-RELATED"/>
    <property type="match status" value="1"/>
</dbReference>
<dbReference type="InterPro" id="IPR011500">
    <property type="entry name" value="GPCR_3_9-Cys_dom"/>
</dbReference>
<feature type="domain" description="G-protein coupled receptors family 3 profile" evidence="13">
    <location>
        <begin position="621"/>
        <end position="885"/>
    </location>
</feature>
<evidence type="ECO:0000256" key="4">
    <source>
        <dbReference type="ARBA" id="ARBA00022692"/>
    </source>
</evidence>
<evidence type="ECO:0000256" key="10">
    <source>
        <dbReference type="ARBA" id="ARBA00023180"/>
    </source>
</evidence>
<dbReference type="CDD" id="cd15283">
    <property type="entry name" value="7tmC_V2R_pheromone"/>
    <property type="match status" value="1"/>
</dbReference>
<dbReference type="FunFam" id="2.10.50.30:FF:000002">
    <property type="entry name" value="Vomeronasal 2 receptor, h1"/>
    <property type="match status" value="1"/>
</dbReference>
<keyword evidence="8 12" id="KW-0472">Membrane</keyword>
<protein>
    <submittedName>
        <fullName evidence="14">CASR protein</fullName>
    </submittedName>
</protein>
<feature type="transmembrane region" description="Helical" evidence="12">
    <location>
        <begin position="815"/>
        <end position="835"/>
    </location>
</feature>
<evidence type="ECO:0000256" key="5">
    <source>
        <dbReference type="ARBA" id="ARBA00022729"/>
    </source>
</evidence>
<comment type="similarity">
    <text evidence="2">Belongs to the G-protein coupled receptor 3 family.</text>
</comment>
<feature type="transmembrane region" description="Helical" evidence="12">
    <location>
        <begin position="735"/>
        <end position="754"/>
    </location>
</feature>
<evidence type="ECO:0000256" key="11">
    <source>
        <dbReference type="ARBA" id="ARBA00023224"/>
    </source>
</evidence>
<evidence type="ECO:0000256" key="3">
    <source>
        <dbReference type="ARBA" id="ARBA00022475"/>
    </source>
</evidence>
<feature type="non-terminal residue" evidence="14">
    <location>
        <position position="1"/>
    </location>
</feature>
<comment type="caution">
    <text evidence="14">The sequence shown here is derived from an EMBL/GenBank/DDBJ whole genome shotgun (WGS) entry which is preliminary data.</text>
</comment>
<dbReference type="Proteomes" id="UP000736164">
    <property type="component" value="Unassembled WGS sequence"/>
</dbReference>
<keyword evidence="15" id="KW-1185">Reference proteome</keyword>
<evidence type="ECO:0000313" key="15">
    <source>
        <dbReference type="Proteomes" id="UP000736164"/>
    </source>
</evidence>
<name>A0A8J7NY94_ATRSP</name>
<dbReference type="PROSITE" id="PS00981">
    <property type="entry name" value="G_PROTEIN_RECEP_F3_3"/>
    <property type="match status" value="1"/>
</dbReference>
<comment type="subcellular location">
    <subcellularLocation>
        <location evidence="1">Cell membrane</location>
        <topology evidence="1">Multi-pass membrane protein</topology>
    </subcellularLocation>
</comment>
<dbReference type="AlphaFoldDB" id="A0A8J7NY94"/>
<dbReference type="InterPro" id="IPR001828">
    <property type="entry name" value="ANF_lig-bd_rcpt"/>
</dbReference>
<dbReference type="PRINTS" id="PR01535">
    <property type="entry name" value="VOMERONASL2R"/>
</dbReference>
<keyword evidence="11" id="KW-0807">Transducer</keyword>
<evidence type="ECO:0000259" key="13">
    <source>
        <dbReference type="PROSITE" id="PS50259"/>
    </source>
</evidence>
<evidence type="ECO:0000256" key="7">
    <source>
        <dbReference type="ARBA" id="ARBA00023040"/>
    </source>
</evidence>
<dbReference type="FunFam" id="3.40.50.2300:FF:000125">
    <property type="entry name" value="Vomeronasal 2, receptor 88"/>
    <property type="match status" value="1"/>
</dbReference>
<dbReference type="InterPro" id="IPR017978">
    <property type="entry name" value="GPCR_3_C"/>
</dbReference>
<dbReference type="SUPFAM" id="SSF53822">
    <property type="entry name" value="Periplasmic binding protein-like I"/>
    <property type="match status" value="1"/>
</dbReference>
<dbReference type="InterPro" id="IPR028082">
    <property type="entry name" value="Peripla_BP_I"/>
</dbReference>
<dbReference type="InterPro" id="IPR017979">
    <property type="entry name" value="GPCR_3_CS"/>
</dbReference>
<keyword evidence="7" id="KW-0297">G-protein coupled receptor</keyword>
<dbReference type="InterPro" id="IPR004073">
    <property type="entry name" value="GPCR_3_vmron_rcpt_2"/>
</dbReference>
<dbReference type="PANTHER" id="PTHR24061:SF528">
    <property type="entry name" value="C-FAMILY ODORANT RECEPTOR OLFCD2-RELATED"/>
    <property type="match status" value="1"/>
</dbReference>
<evidence type="ECO:0000256" key="8">
    <source>
        <dbReference type="ARBA" id="ARBA00023136"/>
    </source>
</evidence>
<dbReference type="PROSITE" id="PS50259">
    <property type="entry name" value="G_PROTEIN_RECEP_F3_4"/>
    <property type="match status" value="1"/>
</dbReference>
<sequence length="890" mass="99321">MQISLSESACKLQGLFTSPALSQDGDIIIGGVFTLHYKGAVPELSYDRVPKNPGCVRFPPECPDSLKQLSCFCLKRSFQFMYFIFSFFLMHSPAPESFFLRAFRWAQGMIFAIEEINRDSTLLPNVTLGYRILDSCSNPPGALRAALTALNGRDPFISDWRCAGGSPVAAVIGCSGSTQSITIARLLGSFGIPQISYFSSCACLSNKHEYPTFFRTIPSDYFQVKAWVKVVKHFGWTWLGAFGSDDAYGQYGIQSFLKEVEDINSCVAFAEYFPAVYTKEKILRHVDLIKETQVKVILVFATEIDMYMLVNELVEQNVTGIVWLASESWSTAGLLSTKEKFGVLGGLLGLGIQRAHLEGFKEFLVRIHPSQQPGNVYIKEFWEKTFDCSYETPNVTENSDSQFPVRKCTGLEGLRSVENIYTDVTQLRVTYNTYKGVYAVAHALHNMMFCETGLHNQTCSGIRDINPWEVTQTLKQVKFKTPTGEEVQFDPNGDPLPSYDIINWQLDQHGRVQYVDIGYYDGSAPEGQELVINEDAIIWNGGQKKVIKSVCSESCPPGSRKASREGQPICCFDCIPCAQGEISNRTDSIDCIKCPWDYWPNSKKTACFPKQMEFLSFGEIMGSALTALGIFGACLTLFVTAVFFRFRSTPVVRANNSEISFLLLVALVFCFLCPLLFVGEPSPWSCMVKHAAFGIIFVLCVACVLGKTFVVLMAFRSTLPGSNTMKWFGPVQQRFTILLFASIQIMICALWLGISPPFPQKNASLFNDKIILECNLGSVTAFCCVLGYIGILAVMCFIFAFLARKLPDSFNEAKYITFSMLIFCAVWIAFIPAYVSSPGKYTVAVEIFAILSSSFAVLLCIFAPKCYIILLKPEKNTKRNIMGRSNIKRN</sequence>
<reference evidence="14" key="1">
    <citation type="journal article" date="2021" name="Cell">
        <title>Tracing the genetic footprints of vertebrate landing in non-teleost ray-finned fishes.</title>
        <authorList>
            <person name="Bi X."/>
            <person name="Wang K."/>
            <person name="Yang L."/>
            <person name="Pan H."/>
            <person name="Jiang H."/>
            <person name="Wei Q."/>
            <person name="Fang M."/>
            <person name="Yu H."/>
            <person name="Zhu C."/>
            <person name="Cai Y."/>
            <person name="He Y."/>
            <person name="Gan X."/>
            <person name="Zeng H."/>
            <person name="Yu D."/>
            <person name="Zhu Y."/>
            <person name="Jiang H."/>
            <person name="Qiu Q."/>
            <person name="Yang H."/>
            <person name="Zhang Y.E."/>
            <person name="Wang W."/>
            <person name="Zhu M."/>
            <person name="He S."/>
            <person name="Zhang G."/>
        </authorList>
    </citation>
    <scope>NUCLEOTIDE SEQUENCE</scope>
    <source>
        <strain evidence="14">Allg_001</strain>
    </source>
</reference>
<feature type="transmembrane region" description="Helical" evidence="12">
    <location>
        <begin position="620"/>
        <end position="646"/>
    </location>
</feature>
<dbReference type="Gene3D" id="2.10.50.30">
    <property type="entry name" value="GPCR, family 3, nine cysteines domain"/>
    <property type="match status" value="1"/>
</dbReference>
<dbReference type="Pfam" id="PF01094">
    <property type="entry name" value="ANF_receptor"/>
    <property type="match status" value="1"/>
</dbReference>
<keyword evidence="10" id="KW-0325">Glycoprotein</keyword>